<feature type="compositionally biased region" description="Low complexity" evidence="2">
    <location>
        <begin position="14"/>
        <end position="25"/>
    </location>
</feature>
<dbReference type="SUPFAM" id="SSF48403">
    <property type="entry name" value="Ankyrin repeat"/>
    <property type="match status" value="1"/>
</dbReference>
<evidence type="ECO:0000256" key="3">
    <source>
        <dbReference type="SAM" id="Phobius"/>
    </source>
</evidence>
<feature type="compositionally biased region" description="Polar residues" evidence="2">
    <location>
        <begin position="1"/>
        <end position="13"/>
    </location>
</feature>
<sequence>MSTPPTGLAPTSHQQQQQPAISNAQQPPPAAPNPRQPPPAAANVRQPPPPAAPNPRQPPPAASNTPVPPIPPLPPRKLTTSQTFLRRPPLNLPCEDLISVREDYINTCVPLYEASINGDWETANRIIAKRKELVRFSITVNGETALHIATSAQNTEFVEALVGLMEEDDLELQNKSGNTALCLAAAAGNVQMTKIMVNKNKGLLTIAGSQKMMPLYMAALFGHHDTVSYLYDNSHKMDGDFWTPQDRNWVVLRCIEADLFDIALKILVDLPELAKSGSLLGVLARKPYAFEVKKPHFLKKIFNSIRVKRGPKEKETDAMKLLKLIWNNIMKLPTVDVDNLLRGPKDMIMKDGKSILQLDKNGNPMYSSRILFVAAEMGNTKFVVELIRLYPDLIWKQNDNSQSIFHVAVSHRHESIYNLLYEIGSMKDQITPLKDSEGNNMLHLVGKYAPKNRLQDVTGVAFQMQRELLWFKEVERMIPPSYRERKNTAGLTPRELFTKNHKDLVSKGEDWMKGTANQSMVVAALIATIVFGVAFAIPGGYDQNTGYPMFIKKEIFIAFVISDAISLIFSAASILMFLSILTSRYAEQDFLISLPQKLMMGLATLFLSIMTMMIAFSFSFFVLYKDHLIWVPILISVVAAIPVIMYAKLQYPLLVDVYGSIYGSRYIFKPKKRMLYNQQPKF</sequence>
<dbReference type="InterPro" id="IPR002110">
    <property type="entry name" value="Ankyrin_rpt"/>
</dbReference>
<dbReference type="Pfam" id="PF00023">
    <property type="entry name" value="Ank"/>
    <property type="match status" value="1"/>
</dbReference>
<dbReference type="PANTHER" id="PTHR24177:SF301">
    <property type="entry name" value="ANKYRIN REPEAT-CONTAINING DOMAIN, PGG DOMAIN PROTEIN-RELATED"/>
    <property type="match status" value="1"/>
</dbReference>
<reference evidence="5 6" key="1">
    <citation type="submission" date="2022-01" db="EMBL/GenBank/DDBJ databases">
        <authorList>
            <person name="Xiong W."/>
            <person name="Schranz E."/>
        </authorList>
    </citation>
    <scope>NUCLEOTIDE SEQUENCE [LARGE SCALE GENOMIC DNA]</scope>
</reference>
<keyword evidence="3" id="KW-0472">Membrane</keyword>
<dbReference type="Proteomes" id="UP001157418">
    <property type="component" value="Unassembled WGS sequence"/>
</dbReference>
<name>A0AAU9NWR9_9ASTR</name>
<dbReference type="Pfam" id="PF13962">
    <property type="entry name" value="PGG"/>
    <property type="match status" value="1"/>
</dbReference>
<proteinExistence type="predicted"/>
<feature type="transmembrane region" description="Helical" evidence="3">
    <location>
        <begin position="521"/>
        <end position="541"/>
    </location>
</feature>
<evidence type="ECO:0000259" key="4">
    <source>
        <dbReference type="Pfam" id="PF13962"/>
    </source>
</evidence>
<dbReference type="Pfam" id="PF12796">
    <property type="entry name" value="Ank_2"/>
    <property type="match status" value="1"/>
</dbReference>
<dbReference type="AlphaFoldDB" id="A0AAU9NWR9"/>
<feature type="transmembrane region" description="Helical" evidence="3">
    <location>
        <begin position="556"/>
        <end position="581"/>
    </location>
</feature>
<dbReference type="PROSITE" id="PS50088">
    <property type="entry name" value="ANK_REPEAT"/>
    <property type="match status" value="1"/>
</dbReference>
<keyword evidence="3" id="KW-1133">Transmembrane helix</keyword>
<evidence type="ECO:0000256" key="1">
    <source>
        <dbReference type="PROSITE-ProRule" id="PRU00023"/>
    </source>
</evidence>
<dbReference type="InterPro" id="IPR036770">
    <property type="entry name" value="Ankyrin_rpt-contain_sf"/>
</dbReference>
<feature type="transmembrane region" description="Helical" evidence="3">
    <location>
        <begin position="602"/>
        <end position="623"/>
    </location>
</feature>
<keyword evidence="6" id="KW-1185">Reference proteome</keyword>
<dbReference type="PROSITE" id="PS50297">
    <property type="entry name" value="ANK_REP_REGION"/>
    <property type="match status" value="1"/>
</dbReference>
<evidence type="ECO:0000313" key="6">
    <source>
        <dbReference type="Proteomes" id="UP001157418"/>
    </source>
</evidence>
<feature type="region of interest" description="Disordered" evidence="2">
    <location>
        <begin position="1"/>
        <end position="84"/>
    </location>
</feature>
<feature type="repeat" description="ANK" evidence="1">
    <location>
        <begin position="141"/>
        <end position="162"/>
    </location>
</feature>
<feature type="domain" description="PGG" evidence="4">
    <location>
        <begin position="510"/>
        <end position="622"/>
    </location>
</feature>
<accession>A0AAU9NWR9</accession>
<dbReference type="GO" id="GO:0016020">
    <property type="term" value="C:membrane"/>
    <property type="evidence" value="ECO:0007669"/>
    <property type="project" value="TreeGrafter"/>
</dbReference>
<dbReference type="SMART" id="SM00248">
    <property type="entry name" value="ANK"/>
    <property type="match status" value="6"/>
</dbReference>
<dbReference type="InterPro" id="IPR026961">
    <property type="entry name" value="PGG_dom"/>
</dbReference>
<comment type="caution">
    <text evidence="5">The sequence shown here is derived from an EMBL/GenBank/DDBJ whole genome shotgun (WGS) entry which is preliminary data.</text>
</comment>
<organism evidence="5 6">
    <name type="scientific">Lactuca virosa</name>
    <dbReference type="NCBI Taxonomy" id="75947"/>
    <lineage>
        <taxon>Eukaryota</taxon>
        <taxon>Viridiplantae</taxon>
        <taxon>Streptophyta</taxon>
        <taxon>Embryophyta</taxon>
        <taxon>Tracheophyta</taxon>
        <taxon>Spermatophyta</taxon>
        <taxon>Magnoliopsida</taxon>
        <taxon>eudicotyledons</taxon>
        <taxon>Gunneridae</taxon>
        <taxon>Pentapetalae</taxon>
        <taxon>asterids</taxon>
        <taxon>campanulids</taxon>
        <taxon>Asterales</taxon>
        <taxon>Asteraceae</taxon>
        <taxon>Cichorioideae</taxon>
        <taxon>Cichorieae</taxon>
        <taxon>Lactucinae</taxon>
        <taxon>Lactuca</taxon>
    </lineage>
</organism>
<keyword evidence="3" id="KW-0812">Transmembrane</keyword>
<feature type="compositionally biased region" description="Pro residues" evidence="2">
    <location>
        <begin position="26"/>
        <end position="75"/>
    </location>
</feature>
<protein>
    <recommendedName>
        <fullName evidence="4">PGG domain-containing protein</fullName>
    </recommendedName>
</protein>
<feature type="transmembrane region" description="Helical" evidence="3">
    <location>
        <begin position="629"/>
        <end position="647"/>
    </location>
</feature>
<evidence type="ECO:0000313" key="5">
    <source>
        <dbReference type="EMBL" id="CAH1442228.1"/>
    </source>
</evidence>
<gene>
    <name evidence="5" type="ORF">LVIROSA_LOCUS28233</name>
</gene>
<evidence type="ECO:0000256" key="2">
    <source>
        <dbReference type="SAM" id="MobiDB-lite"/>
    </source>
</evidence>
<dbReference type="PANTHER" id="PTHR24177">
    <property type="entry name" value="CASKIN"/>
    <property type="match status" value="1"/>
</dbReference>
<dbReference type="EMBL" id="CAKMRJ010005412">
    <property type="protein sequence ID" value="CAH1442228.1"/>
    <property type="molecule type" value="Genomic_DNA"/>
</dbReference>
<dbReference type="Gene3D" id="1.25.40.20">
    <property type="entry name" value="Ankyrin repeat-containing domain"/>
    <property type="match status" value="2"/>
</dbReference>
<keyword evidence="1" id="KW-0040">ANK repeat</keyword>